<feature type="signal peptide" evidence="3">
    <location>
        <begin position="1"/>
        <end position="19"/>
    </location>
</feature>
<evidence type="ECO:0000256" key="1">
    <source>
        <dbReference type="SAM" id="MobiDB-lite"/>
    </source>
</evidence>
<feature type="transmembrane region" description="Helical" evidence="2">
    <location>
        <begin position="409"/>
        <end position="431"/>
    </location>
</feature>
<proteinExistence type="predicted"/>
<protein>
    <submittedName>
        <fullName evidence="4">TIGR03503 family protein</fullName>
    </submittedName>
</protein>
<evidence type="ECO:0000256" key="2">
    <source>
        <dbReference type="SAM" id="Phobius"/>
    </source>
</evidence>
<feature type="compositionally biased region" description="Basic and acidic residues" evidence="1">
    <location>
        <begin position="470"/>
        <end position="485"/>
    </location>
</feature>
<reference evidence="4 5" key="1">
    <citation type="submission" date="2022-10" db="EMBL/GenBank/DDBJ databases">
        <title>Aestuariibacter sp. AA17 isolated from Montipora capitata coral fragment.</title>
        <authorList>
            <person name="Emsley S.A."/>
            <person name="Pfannmuller K.M."/>
            <person name="Loughran R.M."/>
            <person name="Shlafstein M."/>
            <person name="Papke E."/>
            <person name="Saw J.H."/>
            <person name="Ushijima B."/>
            <person name="Videau P."/>
        </authorList>
    </citation>
    <scope>NUCLEOTIDE SEQUENCE [LARGE SCALE GENOMIC DNA]</scope>
    <source>
        <strain evidence="4 5">AA17</strain>
    </source>
</reference>
<sequence>MRYNQLLSFLFLLSGYALAQERDDIPAPVPVSEQNQTVVDTSVIRELGNEYHNSIQLLSNRFRVDYTVDEVTLVFFRRFGSAPVVLVRPDGSKIFQSQADGEGLFWYDTANYDMISLKNPMPGPWQAVGQILPESRVMVLSDLQLHAEPLPPILFSGEILKQTAYLTNNGAPINYTEFRDVVTLEMKFVSTNNPNFNNFGADEEVIATFEDNGRGMDEEPRDGVFTGQFNLSVADGEWRPTFLVNTPMFSREQIDEAIRLYPNPVKIDVVQDGGGDGYHKLLIDVDRELVDINTLLVDGKVRFPNGDVQNFSLTQQSPNTREHMIVNFEYGVYRIKLTAYGNTVNGRDFILDVPEYTFLAEVPESTDTQATDVGTDLESAIGADMPNDTTAADAMPVEEEAPSMSSSEMLYWILGINFGLLLVGGGIIWFLMRDKSPKAESVAAPEKGEDSKEKMSIMDKVKAMLPSKKKKDDTSTEEKAPEIEA</sequence>
<evidence type="ECO:0000256" key="3">
    <source>
        <dbReference type="SAM" id="SignalP"/>
    </source>
</evidence>
<dbReference type="RefSeq" id="WP_263711220.1">
    <property type="nucleotide sequence ID" value="NZ_JAOWKX010000002.1"/>
</dbReference>
<keyword evidence="2" id="KW-1133">Transmembrane helix</keyword>
<dbReference type="InterPro" id="IPR020010">
    <property type="entry name" value="CHP03503"/>
</dbReference>
<evidence type="ECO:0000313" key="5">
    <source>
        <dbReference type="Proteomes" id="UP001652504"/>
    </source>
</evidence>
<organism evidence="4 5">
    <name type="scientific">Fluctibacter corallii</name>
    <dbReference type="NCBI Taxonomy" id="2984329"/>
    <lineage>
        <taxon>Bacteria</taxon>
        <taxon>Pseudomonadati</taxon>
        <taxon>Pseudomonadota</taxon>
        <taxon>Gammaproteobacteria</taxon>
        <taxon>Alteromonadales</taxon>
        <taxon>Alteromonadaceae</taxon>
        <taxon>Fluctibacter</taxon>
    </lineage>
</organism>
<feature type="chain" id="PRO_5045681622" evidence="3">
    <location>
        <begin position="20"/>
        <end position="485"/>
    </location>
</feature>
<accession>A0ABT3A5P9</accession>
<keyword evidence="2" id="KW-0812">Transmembrane</keyword>
<gene>
    <name evidence="4" type="ORF">OE749_04785</name>
</gene>
<dbReference type="EMBL" id="JAOWKX010000002">
    <property type="protein sequence ID" value="MCV2884007.1"/>
    <property type="molecule type" value="Genomic_DNA"/>
</dbReference>
<name>A0ABT3A5P9_9ALTE</name>
<keyword evidence="5" id="KW-1185">Reference proteome</keyword>
<dbReference type="NCBIfam" id="TIGR03503">
    <property type="entry name" value="TIGR03503 family protein"/>
    <property type="match status" value="1"/>
</dbReference>
<feature type="region of interest" description="Disordered" evidence="1">
    <location>
        <begin position="462"/>
        <end position="485"/>
    </location>
</feature>
<evidence type="ECO:0000313" key="4">
    <source>
        <dbReference type="EMBL" id="MCV2884007.1"/>
    </source>
</evidence>
<keyword evidence="3" id="KW-0732">Signal</keyword>
<dbReference type="Proteomes" id="UP001652504">
    <property type="component" value="Unassembled WGS sequence"/>
</dbReference>
<comment type="caution">
    <text evidence="4">The sequence shown here is derived from an EMBL/GenBank/DDBJ whole genome shotgun (WGS) entry which is preliminary data.</text>
</comment>
<keyword evidence="2" id="KW-0472">Membrane</keyword>